<comment type="caution">
    <text evidence="2">The sequence shown here is derived from an EMBL/GenBank/DDBJ whole genome shotgun (WGS) entry which is preliminary data.</text>
</comment>
<dbReference type="RefSeq" id="WP_146783170.1">
    <property type="nucleotide sequence ID" value="NZ_VOLT01000001.1"/>
</dbReference>
<organism evidence="2 3">
    <name type="scientific">Colwellia demingiae</name>
    <dbReference type="NCBI Taxonomy" id="89401"/>
    <lineage>
        <taxon>Bacteria</taxon>
        <taxon>Pseudomonadati</taxon>
        <taxon>Pseudomonadota</taxon>
        <taxon>Gammaproteobacteria</taxon>
        <taxon>Alteromonadales</taxon>
        <taxon>Colwelliaceae</taxon>
        <taxon>Colwellia</taxon>
    </lineage>
</organism>
<gene>
    <name evidence="2" type="ORF">ESZ36_02750</name>
</gene>
<proteinExistence type="predicted"/>
<dbReference type="InterPro" id="IPR040841">
    <property type="entry name" value="Luciferase_dom"/>
</dbReference>
<name>A0A5C6QSC9_9GAMM</name>
<keyword evidence="3" id="KW-1185">Reference proteome</keyword>
<evidence type="ECO:0000259" key="1">
    <source>
        <dbReference type="Pfam" id="PF17648"/>
    </source>
</evidence>
<dbReference type="AlphaFoldDB" id="A0A5C6QSC9"/>
<feature type="domain" description="Luciferase" evidence="1">
    <location>
        <begin position="85"/>
        <end position="148"/>
    </location>
</feature>
<dbReference type="EMBL" id="VOLT01000001">
    <property type="protein sequence ID" value="TWX72156.1"/>
    <property type="molecule type" value="Genomic_DNA"/>
</dbReference>
<dbReference type="PANTHER" id="PTHR38695">
    <property type="entry name" value="AMINO ACID PERMEASE_ SLC12A DOMAIN-CONTAINING PROTEIN"/>
    <property type="match status" value="1"/>
</dbReference>
<dbReference type="Pfam" id="PF17648">
    <property type="entry name" value="Luciferase"/>
    <property type="match status" value="1"/>
</dbReference>
<accession>A0A5C6QSC9</accession>
<dbReference type="OrthoDB" id="822427at2"/>
<dbReference type="InterPro" id="IPR048273">
    <property type="entry name" value="Luciferase"/>
</dbReference>
<evidence type="ECO:0000313" key="2">
    <source>
        <dbReference type="EMBL" id="TWX72156.1"/>
    </source>
</evidence>
<reference evidence="2 3" key="1">
    <citation type="submission" date="2019-07" db="EMBL/GenBank/DDBJ databases">
        <title>Genomes of sea-ice associated Colwellia species.</title>
        <authorList>
            <person name="Bowman J.P."/>
        </authorList>
    </citation>
    <scope>NUCLEOTIDE SEQUENCE [LARGE SCALE GENOMIC DNA]</scope>
    <source>
        <strain evidence="2 3">ACAM 459</strain>
    </source>
</reference>
<protein>
    <recommendedName>
        <fullName evidence="1">Luciferase domain-containing protein</fullName>
    </recommendedName>
</protein>
<sequence>MSPLKLPTRVGVKPRTNPLPPHLQYDQYSPLEIYQSLADWMFNAFPKSREHKTLISVPSSRAMWLDENIKNTPRDGFMPPPTASREFAHLHKDGSIHVCLPQKDIDAVYDAKWGEPHPYKKHGVNEILVYAPQNKKEMETLKQVIVASYEYLTNEVYVPIYQ</sequence>
<dbReference type="Proteomes" id="UP000321822">
    <property type="component" value="Unassembled WGS sequence"/>
</dbReference>
<dbReference type="PANTHER" id="PTHR38695:SF1">
    <property type="entry name" value="AMINO ACID PERMEASE_ SLC12A DOMAIN-CONTAINING PROTEIN"/>
    <property type="match status" value="1"/>
</dbReference>
<evidence type="ECO:0000313" key="3">
    <source>
        <dbReference type="Proteomes" id="UP000321822"/>
    </source>
</evidence>